<gene>
    <name evidence="8" type="ORF">QLQ15_14625</name>
</gene>
<evidence type="ECO:0000256" key="4">
    <source>
        <dbReference type="ARBA" id="ARBA00022989"/>
    </source>
</evidence>
<dbReference type="Pfam" id="PF00892">
    <property type="entry name" value="EamA"/>
    <property type="match status" value="1"/>
</dbReference>
<feature type="transmembrane region" description="Helical" evidence="6">
    <location>
        <begin position="28"/>
        <end position="47"/>
    </location>
</feature>
<dbReference type="Proteomes" id="UP001321580">
    <property type="component" value="Unassembled WGS sequence"/>
</dbReference>
<feature type="transmembrane region" description="Helical" evidence="6">
    <location>
        <begin position="92"/>
        <end position="110"/>
    </location>
</feature>
<dbReference type="RefSeq" id="WP_283213497.1">
    <property type="nucleotide sequence ID" value="NZ_JASGBI010000001.1"/>
</dbReference>
<dbReference type="SUPFAM" id="SSF103481">
    <property type="entry name" value="Multidrug resistance efflux transporter EmrE"/>
    <property type="match status" value="2"/>
</dbReference>
<evidence type="ECO:0000256" key="2">
    <source>
        <dbReference type="ARBA" id="ARBA00022475"/>
    </source>
</evidence>
<keyword evidence="2" id="KW-1003">Cell membrane</keyword>
<organism evidence="8 9">
    <name type="scientific">Lysobacter stagni</name>
    <dbReference type="NCBI Taxonomy" id="3045172"/>
    <lineage>
        <taxon>Bacteria</taxon>
        <taxon>Pseudomonadati</taxon>
        <taxon>Pseudomonadota</taxon>
        <taxon>Gammaproteobacteria</taxon>
        <taxon>Lysobacterales</taxon>
        <taxon>Lysobacteraceae</taxon>
        <taxon>Lysobacter</taxon>
    </lineage>
</organism>
<feature type="transmembrane region" description="Helical" evidence="6">
    <location>
        <begin position="243"/>
        <end position="265"/>
    </location>
</feature>
<dbReference type="InterPro" id="IPR037185">
    <property type="entry name" value="EmrE-like"/>
</dbReference>
<evidence type="ECO:0000256" key="6">
    <source>
        <dbReference type="SAM" id="Phobius"/>
    </source>
</evidence>
<feature type="transmembrane region" description="Helical" evidence="6">
    <location>
        <begin position="59"/>
        <end position="80"/>
    </location>
</feature>
<feature type="transmembrane region" description="Helical" evidence="6">
    <location>
        <begin position="180"/>
        <end position="199"/>
    </location>
</feature>
<dbReference type="PANTHER" id="PTHR32322">
    <property type="entry name" value="INNER MEMBRANE TRANSPORTER"/>
    <property type="match status" value="1"/>
</dbReference>
<dbReference type="PANTHER" id="PTHR32322:SF18">
    <property type="entry name" value="S-ADENOSYLMETHIONINE_S-ADENOSYLHOMOCYSTEINE TRANSPORTER"/>
    <property type="match status" value="1"/>
</dbReference>
<dbReference type="EMBL" id="JASGBI010000001">
    <property type="protein sequence ID" value="MDI9240145.1"/>
    <property type="molecule type" value="Genomic_DNA"/>
</dbReference>
<evidence type="ECO:0000259" key="7">
    <source>
        <dbReference type="Pfam" id="PF00892"/>
    </source>
</evidence>
<evidence type="ECO:0000313" key="9">
    <source>
        <dbReference type="Proteomes" id="UP001321580"/>
    </source>
</evidence>
<keyword evidence="5 6" id="KW-0472">Membrane</keyword>
<evidence type="ECO:0000256" key="1">
    <source>
        <dbReference type="ARBA" id="ARBA00004651"/>
    </source>
</evidence>
<reference evidence="8 9" key="1">
    <citation type="submission" date="2023-05" db="EMBL/GenBank/DDBJ databases">
        <title>Lysobacter sp. strain LF1 Genome sequencing and assembly.</title>
        <authorList>
            <person name="Jung Y."/>
        </authorList>
    </citation>
    <scope>NUCLEOTIDE SEQUENCE [LARGE SCALE GENOMIC DNA]</scope>
    <source>
        <strain evidence="8 9">LF1</strain>
    </source>
</reference>
<feature type="transmembrane region" description="Helical" evidence="6">
    <location>
        <begin position="117"/>
        <end position="133"/>
    </location>
</feature>
<dbReference type="Gene3D" id="1.10.3730.20">
    <property type="match status" value="1"/>
</dbReference>
<keyword evidence="3 6" id="KW-0812">Transmembrane</keyword>
<feature type="domain" description="EamA" evidence="7">
    <location>
        <begin position="3"/>
        <end position="132"/>
    </location>
</feature>
<feature type="transmembrane region" description="Helical" evidence="6">
    <location>
        <begin position="211"/>
        <end position="231"/>
    </location>
</feature>
<evidence type="ECO:0000313" key="8">
    <source>
        <dbReference type="EMBL" id="MDI9240145.1"/>
    </source>
</evidence>
<sequence length="292" mass="31084">MHLILFSAACSVLVSVILKLAPRKRLDVAQLVTWNYLAASVLCALLLRPSLDGLAQPGTPWVALLGLAVVLPSLFLVLGASVRTTGIVRTDVAQRLSLLLSLLAAFTLFGERADEQRLLGLMLGLLAVAGIVVRPEAGRGEETDASGWHGWALLLTVWVGFALVDVMLKRIALAGTPSAAALQVAFCIAFVLMLTWQLVRHVRGTGRLQWRNVGAGLLLGLLNFGNIVFYVRAHQALADSPSVVFATMNIGVVVLGTLVGVFAFGEKTSRWNRLAIVLAIVAIAIIASAPRA</sequence>
<feature type="transmembrane region" description="Helical" evidence="6">
    <location>
        <begin position="148"/>
        <end position="168"/>
    </location>
</feature>
<name>A0ABT6XJ03_9GAMM</name>
<evidence type="ECO:0000256" key="5">
    <source>
        <dbReference type="ARBA" id="ARBA00023136"/>
    </source>
</evidence>
<evidence type="ECO:0000256" key="3">
    <source>
        <dbReference type="ARBA" id="ARBA00022692"/>
    </source>
</evidence>
<keyword evidence="4 6" id="KW-1133">Transmembrane helix</keyword>
<comment type="caution">
    <text evidence="8">The sequence shown here is derived from an EMBL/GenBank/DDBJ whole genome shotgun (WGS) entry which is preliminary data.</text>
</comment>
<proteinExistence type="predicted"/>
<keyword evidence="9" id="KW-1185">Reference proteome</keyword>
<dbReference type="InterPro" id="IPR050638">
    <property type="entry name" value="AA-Vitamin_Transporters"/>
</dbReference>
<feature type="transmembrane region" description="Helical" evidence="6">
    <location>
        <begin position="271"/>
        <end position="289"/>
    </location>
</feature>
<accession>A0ABT6XJ03</accession>
<dbReference type="InterPro" id="IPR000620">
    <property type="entry name" value="EamA_dom"/>
</dbReference>
<protein>
    <submittedName>
        <fullName evidence="8">EamA family transporter</fullName>
    </submittedName>
</protein>
<comment type="subcellular location">
    <subcellularLocation>
        <location evidence="1">Cell membrane</location>
        <topology evidence="1">Multi-pass membrane protein</topology>
    </subcellularLocation>
</comment>